<feature type="domain" description="Trypsin-co-occurring" evidence="1">
    <location>
        <begin position="11"/>
        <end position="90"/>
    </location>
</feature>
<sequence length="101" mass="11016">MGHEARNDELVGLADAIAEVRRELAQAEREGERGDGAWRFRVDRVSLEFAMELHRTGEGRLSLRFGVVEAGAGGSATRVGTHRMQLELVPHGAAGERPIGR</sequence>
<name>A0ABP4KS11_9ACTN</name>
<dbReference type="RefSeq" id="WP_027753439.1">
    <property type="nucleotide sequence ID" value="NZ_BAAAPF010000419.1"/>
</dbReference>
<protein>
    <recommendedName>
        <fullName evidence="1">Trypsin-co-occurring domain-containing protein</fullName>
    </recommendedName>
</protein>
<evidence type="ECO:0000259" key="1">
    <source>
        <dbReference type="Pfam" id="PF19631"/>
    </source>
</evidence>
<organism evidence="2 3">
    <name type="scientific">Streptomyces synnematoformans</name>
    <dbReference type="NCBI Taxonomy" id="415721"/>
    <lineage>
        <taxon>Bacteria</taxon>
        <taxon>Bacillati</taxon>
        <taxon>Actinomycetota</taxon>
        <taxon>Actinomycetes</taxon>
        <taxon>Kitasatosporales</taxon>
        <taxon>Streptomycetaceae</taxon>
        <taxon>Streptomyces</taxon>
    </lineage>
</organism>
<evidence type="ECO:0000313" key="3">
    <source>
        <dbReference type="Proteomes" id="UP001500443"/>
    </source>
</evidence>
<evidence type="ECO:0000313" key="2">
    <source>
        <dbReference type="EMBL" id="GAA1508064.1"/>
    </source>
</evidence>
<proteinExistence type="predicted"/>
<dbReference type="Proteomes" id="UP001500443">
    <property type="component" value="Unassembled WGS sequence"/>
</dbReference>
<reference evidence="3" key="1">
    <citation type="journal article" date="2019" name="Int. J. Syst. Evol. Microbiol.">
        <title>The Global Catalogue of Microorganisms (GCM) 10K type strain sequencing project: providing services to taxonomists for standard genome sequencing and annotation.</title>
        <authorList>
            <consortium name="The Broad Institute Genomics Platform"/>
            <consortium name="The Broad Institute Genome Sequencing Center for Infectious Disease"/>
            <person name="Wu L."/>
            <person name="Ma J."/>
        </authorList>
    </citation>
    <scope>NUCLEOTIDE SEQUENCE [LARGE SCALE GENOMIC DNA]</scope>
    <source>
        <strain evidence="3">JCM 15481</strain>
    </source>
</reference>
<dbReference type="EMBL" id="BAAAPF010000419">
    <property type="protein sequence ID" value="GAA1508064.1"/>
    <property type="molecule type" value="Genomic_DNA"/>
</dbReference>
<accession>A0ABP4KS11</accession>
<gene>
    <name evidence="2" type="ORF">GCM10009802_63540</name>
</gene>
<dbReference type="Pfam" id="PF19631">
    <property type="entry name" value="Trypco2"/>
    <property type="match status" value="1"/>
</dbReference>
<comment type="caution">
    <text evidence="2">The sequence shown here is derived from an EMBL/GenBank/DDBJ whole genome shotgun (WGS) entry which is preliminary data.</text>
</comment>
<keyword evidence="3" id="KW-1185">Reference proteome</keyword>
<dbReference type="InterPro" id="IPR045608">
    <property type="entry name" value="Trypco2"/>
</dbReference>